<gene>
    <name evidence="1" type="ORF">SAMN05443529_102112</name>
</gene>
<sequence length="139" mass="16167">MITATVHSLEGAVSRLGLDPLMVNRFMEEWLQTAREVSFEEANEVACILNRMKRSIKYYLAPDPTREGYQVVLIVRKNRVVTILTQLTNSFYGVPEAQTVNGTRMIKTLGGEMYEDKGNWVRQLRQKHEKVHFRKKLRP</sequence>
<dbReference type="Proteomes" id="UP000198656">
    <property type="component" value="Unassembled WGS sequence"/>
</dbReference>
<accession>A0A1G7T605</accession>
<dbReference type="OrthoDB" id="1796999at2"/>
<dbReference type="EMBL" id="FNCP01000002">
    <property type="protein sequence ID" value="SDG30661.1"/>
    <property type="molecule type" value="Genomic_DNA"/>
</dbReference>
<dbReference type="AlphaFoldDB" id="A0A1G7T605"/>
<reference evidence="2" key="1">
    <citation type="submission" date="2016-10" db="EMBL/GenBank/DDBJ databases">
        <authorList>
            <person name="Varghese N."/>
            <person name="Submissions S."/>
        </authorList>
    </citation>
    <scope>NUCLEOTIDE SEQUENCE [LARGE SCALE GENOMIC DNA]</scope>
    <source>
        <strain evidence="2">DSM 8344</strain>
    </source>
</reference>
<proteinExistence type="predicted"/>
<keyword evidence="2" id="KW-1185">Reference proteome</keyword>
<protein>
    <submittedName>
        <fullName evidence="1">Uncharacterized protein</fullName>
    </submittedName>
</protein>
<dbReference type="RefSeq" id="WP_034596700.1">
    <property type="nucleotide sequence ID" value="NZ_FNCP01000002.1"/>
</dbReference>
<evidence type="ECO:0000313" key="2">
    <source>
        <dbReference type="Proteomes" id="UP000198656"/>
    </source>
</evidence>
<evidence type="ECO:0000313" key="1">
    <source>
        <dbReference type="EMBL" id="SDG30661.1"/>
    </source>
</evidence>
<organism evidence="1 2">
    <name type="scientific">Desulfosporosinus hippei DSM 8344</name>
    <dbReference type="NCBI Taxonomy" id="1121419"/>
    <lineage>
        <taxon>Bacteria</taxon>
        <taxon>Bacillati</taxon>
        <taxon>Bacillota</taxon>
        <taxon>Clostridia</taxon>
        <taxon>Eubacteriales</taxon>
        <taxon>Desulfitobacteriaceae</taxon>
        <taxon>Desulfosporosinus</taxon>
    </lineage>
</organism>
<name>A0A1G7T605_9FIRM</name>